<dbReference type="Proteomes" id="UP000616151">
    <property type="component" value="Unassembled WGS sequence"/>
</dbReference>
<name>A0ACC5R9C2_9HYPH</name>
<accession>A0ACC5R9C2</accession>
<gene>
    <name evidence="1" type="ORF">JHL16_22925</name>
</gene>
<keyword evidence="2" id="KW-1185">Reference proteome</keyword>
<reference evidence="1" key="1">
    <citation type="submission" date="2021-01" db="EMBL/GenBank/DDBJ databases">
        <authorList>
            <person name="Sun Q."/>
        </authorList>
    </citation>
    <scope>NUCLEOTIDE SEQUENCE</scope>
    <source>
        <strain evidence="1">YIM B02566</strain>
    </source>
</reference>
<comment type="caution">
    <text evidence="1">The sequence shown here is derived from an EMBL/GenBank/DDBJ whole genome shotgun (WGS) entry which is preliminary data.</text>
</comment>
<protein>
    <submittedName>
        <fullName evidence="1">Extracellular solute-binding protein</fullName>
    </submittedName>
</protein>
<organism evidence="1 2">
    <name type="scientific">Taklimakanibacter albus</name>
    <dbReference type="NCBI Taxonomy" id="2800327"/>
    <lineage>
        <taxon>Bacteria</taxon>
        <taxon>Pseudomonadati</taxon>
        <taxon>Pseudomonadota</taxon>
        <taxon>Alphaproteobacteria</taxon>
        <taxon>Hyphomicrobiales</taxon>
        <taxon>Aestuariivirgaceae</taxon>
        <taxon>Taklimakanibacter</taxon>
    </lineage>
</organism>
<evidence type="ECO:0000313" key="1">
    <source>
        <dbReference type="EMBL" id="MBK1869232.1"/>
    </source>
</evidence>
<evidence type="ECO:0000313" key="2">
    <source>
        <dbReference type="Proteomes" id="UP000616151"/>
    </source>
</evidence>
<dbReference type="EMBL" id="JAENHL010000008">
    <property type="protein sequence ID" value="MBK1869232.1"/>
    <property type="molecule type" value="Genomic_DNA"/>
</dbReference>
<proteinExistence type="predicted"/>
<sequence>MMGVKPGRGNGPAAPRRKQMTKYDPKKATLDLVRAAQMSRRGLLKASLAVGAVGLTSPLYLKHAWSSSGELSLLNWSDEFPDPVIPEFEKATGIKVNTTPFSQNEEQINKLQATGGEGFDLCQPTMNRAPQYKDLAVLTPYDANKLKNIGNIIPSMLGSAKELWEWEGGLFWLPHVWGSEAISYRTDLWKGDPAQISYGSLWDEGVKGHVQGRPHSYLLSIGLWWDASGKMPSNRMRDGYKDVDSFKKLWDPILAFAIENKAFVKQFWDSADNTKSGLMENDVWIGLTWDGPPISLKKEGKPVNYTAPKEGAIAWVDGLSLMKSAKNIDQAYEFINFLQTPDYSAKLAEGSGYNPVVTGADAKLSDAAKKIFQEAFPGDALKNLWPWPVEPTWYAEIRSQYADKFKAA</sequence>